<dbReference type="RefSeq" id="WP_309941356.1">
    <property type="nucleotide sequence ID" value="NZ_AP025305.1"/>
</dbReference>
<evidence type="ECO:0000313" key="1">
    <source>
        <dbReference type="EMBL" id="MDR6240962.1"/>
    </source>
</evidence>
<reference evidence="1" key="1">
    <citation type="submission" date="2023-07" db="EMBL/GenBank/DDBJ databases">
        <title>Genomic Encyclopedia of Type Strains, Phase IV (KMG-IV): sequencing the most valuable type-strain genomes for metagenomic binning, comparative biology and taxonomic classification.</title>
        <authorList>
            <person name="Goeker M."/>
        </authorList>
    </citation>
    <scope>NUCLEOTIDE SEQUENCE</scope>
    <source>
        <strain evidence="1">DSM 26174</strain>
    </source>
</reference>
<name>A0AAE3XPW9_9BACT</name>
<comment type="caution">
    <text evidence="1">The sequence shown here is derived from an EMBL/GenBank/DDBJ whole genome shotgun (WGS) entry which is preliminary data.</text>
</comment>
<organism evidence="1 2">
    <name type="scientific">Aureibacter tunicatorum</name>
    <dbReference type="NCBI Taxonomy" id="866807"/>
    <lineage>
        <taxon>Bacteria</taxon>
        <taxon>Pseudomonadati</taxon>
        <taxon>Bacteroidota</taxon>
        <taxon>Cytophagia</taxon>
        <taxon>Cytophagales</taxon>
        <taxon>Persicobacteraceae</taxon>
        <taxon>Aureibacter</taxon>
    </lineage>
</organism>
<keyword evidence="2" id="KW-1185">Reference proteome</keyword>
<protein>
    <recommendedName>
        <fullName evidence="3">Late embryogenesis abundant protein</fullName>
    </recommendedName>
</protein>
<dbReference type="AlphaFoldDB" id="A0AAE3XPW9"/>
<proteinExistence type="predicted"/>
<dbReference type="Proteomes" id="UP001185092">
    <property type="component" value="Unassembled WGS sequence"/>
</dbReference>
<evidence type="ECO:0000313" key="2">
    <source>
        <dbReference type="Proteomes" id="UP001185092"/>
    </source>
</evidence>
<accession>A0AAE3XPW9</accession>
<sequence length="151" mass="16940">MKKALLLVSLLAFGPKLYSYARGMKQSAEKLQVNLHDIKRVRFDSGKLNFDVILEVHNNAEGTFNLDHVFAKILITDKNGDKMQIGFTPPNLRSALIRPFATTKLTVPFQVPLLSNMSNLFSVFKLKTINLEIEPTISGITLPVIHKSFSL</sequence>
<dbReference type="EMBL" id="JAVDQD010000006">
    <property type="protein sequence ID" value="MDR6240962.1"/>
    <property type="molecule type" value="Genomic_DNA"/>
</dbReference>
<evidence type="ECO:0008006" key="3">
    <source>
        <dbReference type="Google" id="ProtNLM"/>
    </source>
</evidence>
<dbReference type="Gene3D" id="2.60.40.1820">
    <property type="match status" value="1"/>
</dbReference>
<gene>
    <name evidence="1" type="ORF">HNQ88_004038</name>
</gene>